<sequence>MLDDVILDLDGEFQLIPDYSIGHDRTCVAVTGDTDKFGLLMFNLATWSYSDDDTDGFHANAQAFAEAVRMEGLGKQKVIYFPCWELT</sequence>
<protein>
    <submittedName>
        <fullName evidence="1">Uncharacterized protein</fullName>
    </submittedName>
</protein>
<dbReference type="Proteomes" id="UP001595823">
    <property type="component" value="Unassembled WGS sequence"/>
</dbReference>
<evidence type="ECO:0000313" key="2">
    <source>
        <dbReference type="Proteomes" id="UP001595823"/>
    </source>
</evidence>
<accession>A0ABV8U4L1</accession>
<gene>
    <name evidence="1" type="ORF">ACFPET_20665</name>
</gene>
<reference evidence="2" key="1">
    <citation type="journal article" date="2019" name="Int. J. Syst. Evol. Microbiol.">
        <title>The Global Catalogue of Microorganisms (GCM) 10K type strain sequencing project: providing services to taxonomists for standard genome sequencing and annotation.</title>
        <authorList>
            <consortium name="The Broad Institute Genomics Platform"/>
            <consortium name="The Broad Institute Genome Sequencing Center for Infectious Disease"/>
            <person name="Wu L."/>
            <person name="Ma J."/>
        </authorList>
    </citation>
    <scope>NUCLEOTIDE SEQUENCE [LARGE SCALE GENOMIC DNA]</scope>
    <source>
        <strain evidence="2">IBRC-M 10908</strain>
    </source>
</reference>
<dbReference type="EMBL" id="JBHSDK010000039">
    <property type="protein sequence ID" value="MFC4337613.1"/>
    <property type="molecule type" value="Genomic_DNA"/>
</dbReference>
<keyword evidence="2" id="KW-1185">Reference proteome</keyword>
<name>A0ABV8U4L1_9ACTN</name>
<organism evidence="1 2">
    <name type="scientific">Salininema proteolyticum</name>
    <dbReference type="NCBI Taxonomy" id="1607685"/>
    <lineage>
        <taxon>Bacteria</taxon>
        <taxon>Bacillati</taxon>
        <taxon>Actinomycetota</taxon>
        <taxon>Actinomycetes</taxon>
        <taxon>Glycomycetales</taxon>
        <taxon>Glycomycetaceae</taxon>
        <taxon>Salininema</taxon>
    </lineage>
</organism>
<dbReference type="RefSeq" id="WP_380624780.1">
    <property type="nucleotide sequence ID" value="NZ_JBHSDK010000039.1"/>
</dbReference>
<proteinExistence type="predicted"/>
<comment type="caution">
    <text evidence="1">The sequence shown here is derived from an EMBL/GenBank/DDBJ whole genome shotgun (WGS) entry which is preliminary data.</text>
</comment>
<evidence type="ECO:0000313" key="1">
    <source>
        <dbReference type="EMBL" id="MFC4337613.1"/>
    </source>
</evidence>